<dbReference type="Pfam" id="PF00069">
    <property type="entry name" value="Pkinase"/>
    <property type="match status" value="1"/>
</dbReference>
<dbReference type="SMART" id="SM00220">
    <property type="entry name" value="S_TKc"/>
    <property type="match status" value="1"/>
</dbReference>
<dbReference type="PROSITE" id="PS00108">
    <property type="entry name" value="PROTEIN_KINASE_ST"/>
    <property type="match status" value="1"/>
</dbReference>
<name>X0RE62_9ZZZZ</name>
<feature type="non-terminal residue" evidence="3">
    <location>
        <position position="1"/>
    </location>
</feature>
<dbReference type="AlphaFoldDB" id="X0RE62"/>
<dbReference type="InterPro" id="IPR011009">
    <property type="entry name" value="Kinase-like_dom_sf"/>
</dbReference>
<dbReference type="GO" id="GO:0005524">
    <property type="term" value="F:ATP binding"/>
    <property type="evidence" value="ECO:0007669"/>
    <property type="project" value="InterPro"/>
</dbReference>
<reference evidence="3" key="1">
    <citation type="journal article" date="2014" name="Front. Microbiol.">
        <title>High frequency of phylogenetically diverse reductive dehalogenase-homologous genes in deep subseafloor sedimentary metagenomes.</title>
        <authorList>
            <person name="Kawai M."/>
            <person name="Futagami T."/>
            <person name="Toyoda A."/>
            <person name="Takaki Y."/>
            <person name="Nishi S."/>
            <person name="Hori S."/>
            <person name="Arai W."/>
            <person name="Tsubouchi T."/>
            <person name="Morono Y."/>
            <person name="Uchiyama I."/>
            <person name="Ito T."/>
            <person name="Fujiyama A."/>
            <person name="Inagaki F."/>
            <person name="Takami H."/>
        </authorList>
    </citation>
    <scope>NUCLEOTIDE SEQUENCE</scope>
    <source>
        <strain evidence="3">Expedition CK06-06</strain>
    </source>
</reference>
<dbReference type="SUPFAM" id="SSF56112">
    <property type="entry name" value="Protein kinase-like (PK-like)"/>
    <property type="match status" value="1"/>
</dbReference>
<dbReference type="Gene3D" id="1.10.510.10">
    <property type="entry name" value="Transferase(Phosphotransferase) domain 1"/>
    <property type="match status" value="1"/>
</dbReference>
<evidence type="ECO:0000313" key="3">
    <source>
        <dbReference type="EMBL" id="GAF67229.1"/>
    </source>
</evidence>
<comment type="caution">
    <text evidence="3">The sequence shown here is derived from an EMBL/GenBank/DDBJ whole genome shotgun (WGS) entry which is preliminary data.</text>
</comment>
<feature type="transmembrane region" description="Helical" evidence="1">
    <location>
        <begin position="110"/>
        <end position="139"/>
    </location>
</feature>
<gene>
    <name evidence="3" type="ORF">S01H1_16644</name>
</gene>
<keyword evidence="1" id="KW-0812">Transmembrane</keyword>
<dbReference type="InterPro" id="IPR000719">
    <property type="entry name" value="Prot_kinase_dom"/>
</dbReference>
<dbReference type="Gene3D" id="3.30.200.20">
    <property type="entry name" value="Phosphorylase Kinase, domain 1"/>
    <property type="match status" value="1"/>
</dbReference>
<dbReference type="PANTHER" id="PTHR44329">
    <property type="entry name" value="SERINE/THREONINE-PROTEIN KINASE TNNI3K-RELATED"/>
    <property type="match status" value="1"/>
</dbReference>
<dbReference type="PROSITE" id="PS50011">
    <property type="entry name" value="PROTEIN_KINASE_DOM"/>
    <property type="match status" value="1"/>
</dbReference>
<accession>X0RE62</accession>
<feature type="domain" description="Protein kinase" evidence="2">
    <location>
        <begin position="177"/>
        <end position="361"/>
    </location>
</feature>
<evidence type="ECO:0000259" key="2">
    <source>
        <dbReference type="PROSITE" id="PS50011"/>
    </source>
</evidence>
<dbReference type="GO" id="GO:0004674">
    <property type="term" value="F:protein serine/threonine kinase activity"/>
    <property type="evidence" value="ECO:0007669"/>
    <property type="project" value="TreeGrafter"/>
</dbReference>
<dbReference type="InterPro" id="IPR051681">
    <property type="entry name" value="Ser/Thr_Kinases-Pseudokinases"/>
</dbReference>
<sequence length="361" mass="40238">NRLEITRGEDMVITGDMLNATDIDNDDKFLIFTVKDVGYGRFENTDNPGFTILTFTNNEIANNKIKFVHDGNRNSPSYEISVSDGELETQYYPANITFHNVADPTAKNQAWIGILAGGIVCLVCTSTVTAIITATGIYVAKKRKQLAQEVQKNIELQESPFEVGAFLDAYKISPNDIKMGKHLGSGGQATVYRATWEGKDVAYKIFKSVDEEDVEEFGDEARIMLRSNNPNIVILYGICVHQRTFGLIMEFMELGSLKEVFIKKTIQLTWQDKWNIAYDLASALKCLHSKGIVHRDIKTDNVLLYEGDKGIHAKIADFGLSKVQKGDQSATMAIGTFKYMAPEMAVASKDYKLGHFSLNSV</sequence>
<feature type="non-terminal residue" evidence="3">
    <location>
        <position position="361"/>
    </location>
</feature>
<dbReference type="InterPro" id="IPR008271">
    <property type="entry name" value="Ser/Thr_kinase_AS"/>
</dbReference>
<dbReference type="Pfam" id="PF16184">
    <property type="entry name" value="Cadherin_3"/>
    <property type="match status" value="1"/>
</dbReference>
<keyword evidence="1" id="KW-1133">Transmembrane helix</keyword>
<keyword evidence="1" id="KW-0472">Membrane</keyword>
<proteinExistence type="predicted"/>
<organism evidence="3">
    <name type="scientific">marine sediment metagenome</name>
    <dbReference type="NCBI Taxonomy" id="412755"/>
    <lineage>
        <taxon>unclassified sequences</taxon>
        <taxon>metagenomes</taxon>
        <taxon>ecological metagenomes</taxon>
    </lineage>
</organism>
<dbReference type="EMBL" id="BARS01008766">
    <property type="protein sequence ID" value="GAF67229.1"/>
    <property type="molecule type" value="Genomic_DNA"/>
</dbReference>
<protein>
    <recommendedName>
        <fullName evidence="2">Protein kinase domain-containing protein</fullName>
    </recommendedName>
</protein>
<evidence type="ECO:0000256" key="1">
    <source>
        <dbReference type="SAM" id="Phobius"/>
    </source>
</evidence>